<accession>S4PG09</accession>
<organism evidence="1">
    <name type="scientific">Pararge aegeria</name>
    <name type="common">speckled wood butterfly</name>
    <dbReference type="NCBI Taxonomy" id="116150"/>
    <lineage>
        <taxon>Eukaryota</taxon>
        <taxon>Metazoa</taxon>
        <taxon>Ecdysozoa</taxon>
        <taxon>Arthropoda</taxon>
        <taxon>Hexapoda</taxon>
        <taxon>Insecta</taxon>
        <taxon>Pterygota</taxon>
        <taxon>Neoptera</taxon>
        <taxon>Endopterygota</taxon>
        <taxon>Lepidoptera</taxon>
        <taxon>Glossata</taxon>
        <taxon>Ditrysia</taxon>
        <taxon>Papilionoidea</taxon>
        <taxon>Nymphalidae</taxon>
        <taxon>Satyrinae</taxon>
        <taxon>Satyrini</taxon>
        <taxon>Parargina</taxon>
        <taxon>Pararge</taxon>
    </lineage>
</organism>
<name>S4PG09_9NEOP</name>
<proteinExistence type="predicted"/>
<reference evidence="1" key="2">
    <citation type="submission" date="2013-05" db="EMBL/GenBank/DDBJ databases">
        <authorList>
            <person name="Carter J.-M."/>
            <person name="Baker S.C."/>
            <person name="Pink R."/>
            <person name="Carter D.R.F."/>
            <person name="Collins A."/>
            <person name="Tomlin J."/>
            <person name="Gibbs M."/>
            <person name="Breuker C.J."/>
        </authorList>
    </citation>
    <scope>NUCLEOTIDE SEQUENCE</scope>
    <source>
        <tissue evidence="1">Ovary</tissue>
    </source>
</reference>
<feature type="non-terminal residue" evidence="1">
    <location>
        <position position="73"/>
    </location>
</feature>
<dbReference type="EMBL" id="GAIX01006340">
    <property type="protein sequence ID" value="JAA86220.1"/>
    <property type="molecule type" value="Transcribed_RNA"/>
</dbReference>
<dbReference type="AlphaFoldDB" id="S4PG09"/>
<protein>
    <submittedName>
        <fullName evidence="1">Uncharacterized protein</fullName>
    </submittedName>
</protein>
<evidence type="ECO:0000313" key="1">
    <source>
        <dbReference type="EMBL" id="JAA86220.1"/>
    </source>
</evidence>
<reference evidence="1" key="1">
    <citation type="journal article" date="2013" name="BMC Genomics">
        <title>Unscrambling butterfly oogenesis.</title>
        <authorList>
            <person name="Carter J.M."/>
            <person name="Baker S.C."/>
            <person name="Pink R."/>
            <person name="Carter D.R."/>
            <person name="Collins A."/>
            <person name="Tomlin J."/>
            <person name="Gibbs M."/>
            <person name="Breuker C.J."/>
        </authorList>
    </citation>
    <scope>NUCLEOTIDE SEQUENCE</scope>
    <source>
        <tissue evidence="1">Ovary</tissue>
    </source>
</reference>
<sequence length="73" mass="8494">MYNIIVELSRYLPTCCNFHIQASLSFYLLAEEGHRMSYCNSLKHLLRETSFRHKGLPWNSLVSPGRRTHTNGP</sequence>